<dbReference type="Gene3D" id="3.40.50.1000">
    <property type="entry name" value="HAD superfamily/HAD-like"/>
    <property type="match status" value="1"/>
</dbReference>
<dbReference type="InterPro" id="IPR041492">
    <property type="entry name" value="HAD_2"/>
</dbReference>
<dbReference type="Proteomes" id="UP000198598">
    <property type="component" value="Unassembled WGS sequence"/>
</dbReference>
<evidence type="ECO:0000313" key="2">
    <source>
        <dbReference type="Proteomes" id="UP000198598"/>
    </source>
</evidence>
<dbReference type="PANTHER" id="PTHR43434:SF13">
    <property type="entry name" value="PHOSPHOGLYCOLATE PHOSPHATASE"/>
    <property type="match status" value="1"/>
</dbReference>
<dbReference type="SUPFAM" id="SSF56784">
    <property type="entry name" value="HAD-like"/>
    <property type="match status" value="1"/>
</dbReference>
<reference evidence="1 2" key="1">
    <citation type="submission" date="2016-10" db="EMBL/GenBank/DDBJ databases">
        <authorList>
            <person name="de Groot N.N."/>
        </authorList>
    </citation>
    <scope>NUCLEOTIDE SEQUENCE [LARGE SCALE GENOMIC DNA]</scope>
    <source>
        <strain evidence="1 2">DSM 26130</strain>
    </source>
</reference>
<dbReference type="NCBIfam" id="TIGR01549">
    <property type="entry name" value="HAD-SF-IA-v1"/>
    <property type="match status" value="1"/>
</dbReference>
<dbReference type="AlphaFoldDB" id="A0A1I1M5J8"/>
<name>A0A1I1M5J8_9BACT</name>
<dbReference type="InterPro" id="IPR023214">
    <property type="entry name" value="HAD_sf"/>
</dbReference>
<keyword evidence="2" id="KW-1185">Reference proteome</keyword>
<dbReference type="SFLD" id="SFLDG01129">
    <property type="entry name" value="C1.5:_HAD__Beta-PGM__Phosphata"/>
    <property type="match status" value="1"/>
</dbReference>
<dbReference type="InterPro" id="IPR036412">
    <property type="entry name" value="HAD-like_sf"/>
</dbReference>
<dbReference type="EMBL" id="FOLQ01000002">
    <property type="protein sequence ID" value="SFC80022.1"/>
    <property type="molecule type" value="Genomic_DNA"/>
</dbReference>
<dbReference type="PANTHER" id="PTHR43434">
    <property type="entry name" value="PHOSPHOGLYCOLATE PHOSPHATASE"/>
    <property type="match status" value="1"/>
</dbReference>
<dbReference type="InterPro" id="IPR050155">
    <property type="entry name" value="HAD-like_hydrolase_sf"/>
</dbReference>
<dbReference type="STRING" id="662367.SAMN05216167_102446"/>
<dbReference type="GO" id="GO:0006281">
    <property type="term" value="P:DNA repair"/>
    <property type="evidence" value="ECO:0007669"/>
    <property type="project" value="TreeGrafter"/>
</dbReference>
<gene>
    <name evidence="1" type="ORF">SAMN05216167_102446</name>
</gene>
<dbReference type="SFLD" id="SFLDS00003">
    <property type="entry name" value="Haloacid_Dehalogenase"/>
    <property type="match status" value="1"/>
</dbReference>
<dbReference type="RefSeq" id="WP_093824443.1">
    <property type="nucleotide sequence ID" value="NZ_FOLQ01000002.1"/>
</dbReference>
<dbReference type="InterPro" id="IPR023198">
    <property type="entry name" value="PGP-like_dom2"/>
</dbReference>
<sequence length="214" mass="23983">MDYKLIIFDFDGTLADSFPYFLRTINTLATTYNFPTINTEDVEQLRGLDARQMMKRANLPAWKIPLIARSFIRLMARDIDQIRLFDGIPKLLKTLADRGIKLAIVSSNSEENIRRILGAESASLITYYGCGTSLFGKQHKFKKAMDRSRVTPAETLCVGDEVRDIEAAREATAAAGAVAWGYTRPDVWEAYTDITVFSTPDDIARAVPGYKTAQ</sequence>
<dbReference type="GO" id="GO:0008967">
    <property type="term" value="F:phosphoglycolate phosphatase activity"/>
    <property type="evidence" value="ECO:0007669"/>
    <property type="project" value="TreeGrafter"/>
</dbReference>
<dbReference type="Pfam" id="PF13419">
    <property type="entry name" value="HAD_2"/>
    <property type="match status" value="1"/>
</dbReference>
<accession>A0A1I1M5J8</accession>
<protein>
    <submittedName>
        <fullName evidence="1">Phosphoglycolate phosphatase</fullName>
    </submittedName>
</protein>
<evidence type="ECO:0000313" key="1">
    <source>
        <dbReference type="EMBL" id="SFC80022.1"/>
    </source>
</evidence>
<dbReference type="Gene3D" id="1.10.150.240">
    <property type="entry name" value="Putative phosphatase, domain 2"/>
    <property type="match status" value="1"/>
</dbReference>
<dbReference type="OrthoDB" id="9807630at2"/>
<dbReference type="GO" id="GO:0005829">
    <property type="term" value="C:cytosol"/>
    <property type="evidence" value="ECO:0007669"/>
    <property type="project" value="TreeGrafter"/>
</dbReference>
<dbReference type="InterPro" id="IPR006439">
    <property type="entry name" value="HAD-SF_hydro_IA"/>
</dbReference>
<organism evidence="1 2">
    <name type="scientific">Spirosoma endophyticum</name>
    <dbReference type="NCBI Taxonomy" id="662367"/>
    <lineage>
        <taxon>Bacteria</taxon>
        <taxon>Pseudomonadati</taxon>
        <taxon>Bacteroidota</taxon>
        <taxon>Cytophagia</taxon>
        <taxon>Cytophagales</taxon>
        <taxon>Cytophagaceae</taxon>
        <taxon>Spirosoma</taxon>
    </lineage>
</organism>
<proteinExistence type="predicted"/>